<dbReference type="InterPro" id="IPR016186">
    <property type="entry name" value="C-type_lectin-like/link_sf"/>
</dbReference>
<feature type="domain" description="VWFA" evidence="2">
    <location>
        <begin position="572"/>
        <end position="642"/>
    </location>
</feature>
<gene>
    <name evidence="3" type="ORF">OS493_013851</name>
</gene>
<dbReference type="PANTHER" id="PTHR24020">
    <property type="entry name" value="COLLAGEN ALPHA"/>
    <property type="match status" value="1"/>
</dbReference>
<dbReference type="Gene3D" id="3.40.50.410">
    <property type="entry name" value="von Willebrand factor, type A domain"/>
    <property type="match status" value="5"/>
</dbReference>
<dbReference type="InterPro" id="IPR036465">
    <property type="entry name" value="vWFA_dom_sf"/>
</dbReference>
<reference evidence="3" key="1">
    <citation type="submission" date="2023-01" db="EMBL/GenBank/DDBJ databases">
        <title>Genome assembly of the deep-sea coral Lophelia pertusa.</title>
        <authorList>
            <person name="Herrera S."/>
            <person name="Cordes E."/>
        </authorList>
    </citation>
    <scope>NUCLEOTIDE SEQUENCE</scope>
    <source>
        <strain evidence="3">USNM1676648</strain>
        <tissue evidence="3">Polyp</tissue>
    </source>
</reference>
<dbReference type="SUPFAM" id="SSF56436">
    <property type="entry name" value="C-type lectin-like"/>
    <property type="match status" value="2"/>
</dbReference>
<dbReference type="Proteomes" id="UP001163046">
    <property type="component" value="Unassembled WGS sequence"/>
</dbReference>
<dbReference type="CDD" id="cd01450">
    <property type="entry name" value="vWFA_subfamily_ECM"/>
    <property type="match status" value="1"/>
</dbReference>
<dbReference type="SMART" id="SM00034">
    <property type="entry name" value="CLECT"/>
    <property type="match status" value="2"/>
</dbReference>
<evidence type="ECO:0000259" key="2">
    <source>
        <dbReference type="PROSITE" id="PS50234"/>
    </source>
</evidence>
<evidence type="ECO:0000259" key="1">
    <source>
        <dbReference type="PROSITE" id="PS50041"/>
    </source>
</evidence>
<dbReference type="EMBL" id="MU825879">
    <property type="protein sequence ID" value="KAJ7385817.1"/>
    <property type="molecule type" value="Genomic_DNA"/>
</dbReference>
<feature type="domain" description="VWFA" evidence="2">
    <location>
        <begin position="189"/>
        <end position="357"/>
    </location>
</feature>
<evidence type="ECO:0000313" key="3">
    <source>
        <dbReference type="EMBL" id="KAJ7385817.1"/>
    </source>
</evidence>
<feature type="domain" description="VWFA" evidence="2">
    <location>
        <begin position="381"/>
        <end position="550"/>
    </location>
</feature>
<name>A0A9W9ZQ92_9CNID</name>
<keyword evidence="4" id="KW-1185">Reference proteome</keyword>
<dbReference type="InterPro" id="IPR050525">
    <property type="entry name" value="ECM_Assembly_Org"/>
</dbReference>
<dbReference type="SMART" id="SM00327">
    <property type="entry name" value="VWA"/>
    <property type="match status" value="3"/>
</dbReference>
<dbReference type="PANTHER" id="PTHR24020:SF20">
    <property type="entry name" value="PH DOMAIN-CONTAINING PROTEIN"/>
    <property type="match status" value="1"/>
</dbReference>
<dbReference type="InterPro" id="IPR002035">
    <property type="entry name" value="VWF_A"/>
</dbReference>
<evidence type="ECO:0000313" key="4">
    <source>
        <dbReference type="Proteomes" id="UP001163046"/>
    </source>
</evidence>
<dbReference type="PROSITE" id="PS50234">
    <property type="entry name" value="VWFA"/>
    <property type="match status" value="5"/>
</dbReference>
<dbReference type="PROSITE" id="PS50041">
    <property type="entry name" value="C_TYPE_LECTIN_2"/>
    <property type="match status" value="2"/>
</dbReference>
<comment type="caution">
    <text evidence="3">The sequence shown here is derived from an EMBL/GenBank/DDBJ whole genome shotgun (WGS) entry which is preliminary data.</text>
</comment>
<dbReference type="Gene3D" id="3.10.100.10">
    <property type="entry name" value="Mannose-Binding Protein A, subunit A"/>
    <property type="match status" value="2"/>
</dbReference>
<dbReference type="SUPFAM" id="SSF53300">
    <property type="entry name" value="vWA-like"/>
    <property type="match status" value="5"/>
</dbReference>
<dbReference type="AlphaFoldDB" id="A0A9W9ZQ92"/>
<sequence>MASYPKEDHVFTVDFSQMSNIVMAIHEKSCKAAVTAIAEGTRAGNNCFADSCYMFTKSGKTWTDNQNSCRDKGGDLVSMETEEEWKFINSQIQTLTLAGSNEWHIGLKKVGQHWMWVSGKPLTIAKWQKLQPSGDGNVVVMSKEKPPGYQGLFDDVPNEHQRAYICEIPKVGAVSVIGSITAAGGAGCDLAIMVDTSSSINGKDNFQLVTNFVTSVFHSFTLGKGVRYGLVVFGTSAKVVFGFNQYTSIYDVDAEVSSLTLTGGSCNVGAALLECKTSLFVGDAGGRTRVLLIFVAGKSTDDVYNAVGSLATAGVKIVVVGMGALYDSSQLSAIAVSSSYVLNAASFSGLAGIHGSVTSLISQAGGITVSGSALAKAGGCDLAFMVDASSSIMGEANFRLVMNFVTRVYHLFTLGNGVRYGLVVFGDSVKVVFGFSQYTSMSDIDSAVSNVQPMDGSCNAGEALYECGSTLFAGDAAGRKRVLIVLMAGKSQEKDIANAAGSLKTAGVKIIAIGMGGSFDQSQLSVMAFSSSYVLTAASFNGLAGISGSLSTLVTQAGGISSSGIIPAARGDGWSSDDVAKPSEELKMSGVIILSVGLGTHYNKAQLNVMASYPKEDHVFTVDFSQMSNVVMAIQENLAKSLECTSFIFLFTAAVTAIAEGTTEGVDVSGTVGAGNNCFADSCYMFTKSGKTWTDNQNSCRDKGGDLVSMETEEEWKFINSQIQTLTLAGSNEWHIGLKKVGQHWMWVSGKPLTIAKWQKLQPSGDGNVAVMSKEKPLGSQGLFDDVPNEHQRAYICEIPKVGAVSVIGSITAAGGAGCDLAIMVDTSSSINGKDNFQLVTNFVTSVFHSFTLGRGVRYGLVVFGTSAKVVFGFNQYTSIYDVDAEVSSLTLTGGSCNVGAALLECKTSLFVGDAGGRTRVLLIFVAGKSTDEVYNAAGSLATAGVKIIVVGMGALYDSSQLSAIAVSSSYVLNAASFSGLAGIHGSVTSLISQAGGISVIGSTPAIAGGCDLAFMVDASSSIMGEANFRLAMNFVTNVFHSFTLGKGVRYGLVVFGDGVKVVFGFSQYTSMSDIDSAVGNVELMDGSCNAGRPFTSVAPRSFLVTLQGENAS</sequence>
<feature type="domain" description="VWFA" evidence="2">
    <location>
        <begin position="1012"/>
        <end position="1088"/>
    </location>
</feature>
<dbReference type="Pfam" id="PF00092">
    <property type="entry name" value="VWA"/>
    <property type="match status" value="5"/>
</dbReference>
<feature type="domain" description="C-type lectin" evidence="1">
    <location>
        <begin position="679"/>
        <end position="798"/>
    </location>
</feature>
<feature type="domain" description="VWFA" evidence="2">
    <location>
        <begin position="820"/>
        <end position="988"/>
    </location>
</feature>
<organism evidence="3 4">
    <name type="scientific">Desmophyllum pertusum</name>
    <dbReference type="NCBI Taxonomy" id="174260"/>
    <lineage>
        <taxon>Eukaryota</taxon>
        <taxon>Metazoa</taxon>
        <taxon>Cnidaria</taxon>
        <taxon>Anthozoa</taxon>
        <taxon>Hexacorallia</taxon>
        <taxon>Scleractinia</taxon>
        <taxon>Caryophylliina</taxon>
        <taxon>Caryophylliidae</taxon>
        <taxon>Desmophyllum</taxon>
    </lineage>
</organism>
<dbReference type="InterPro" id="IPR001304">
    <property type="entry name" value="C-type_lectin-like"/>
</dbReference>
<dbReference type="InterPro" id="IPR016187">
    <property type="entry name" value="CTDL_fold"/>
</dbReference>
<dbReference type="CDD" id="cd00037">
    <property type="entry name" value="CLECT"/>
    <property type="match status" value="2"/>
</dbReference>
<dbReference type="OrthoDB" id="6132182at2759"/>
<protein>
    <submittedName>
        <fullName evidence="3">Uncharacterized protein</fullName>
    </submittedName>
</protein>
<feature type="domain" description="C-type lectin" evidence="1">
    <location>
        <begin position="48"/>
        <end position="167"/>
    </location>
</feature>
<dbReference type="Pfam" id="PF00059">
    <property type="entry name" value="Lectin_C"/>
    <property type="match status" value="2"/>
</dbReference>
<accession>A0A9W9ZQ92</accession>
<proteinExistence type="predicted"/>